<organism evidence="3 4">
    <name type="scientific">Cristinia sonorae</name>
    <dbReference type="NCBI Taxonomy" id="1940300"/>
    <lineage>
        <taxon>Eukaryota</taxon>
        <taxon>Fungi</taxon>
        <taxon>Dikarya</taxon>
        <taxon>Basidiomycota</taxon>
        <taxon>Agaricomycotina</taxon>
        <taxon>Agaricomycetes</taxon>
        <taxon>Agaricomycetidae</taxon>
        <taxon>Agaricales</taxon>
        <taxon>Pleurotineae</taxon>
        <taxon>Stephanosporaceae</taxon>
        <taxon>Cristinia</taxon>
    </lineage>
</organism>
<feature type="domain" description="Glycosyl transferase family 25" evidence="2">
    <location>
        <begin position="222"/>
        <end position="342"/>
    </location>
</feature>
<comment type="caution">
    <text evidence="3">The sequence shown here is derived from an EMBL/GenBank/DDBJ whole genome shotgun (WGS) entry which is preliminary data.</text>
</comment>
<evidence type="ECO:0000259" key="2">
    <source>
        <dbReference type="Pfam" id="PF01755"/>
    </source>
</evidence>
<keyword evidence="1" id="KW-1133">Transmembrane helix</keyword>
<dbReference type="AlphaFoldDB" id="A0A8K0XQK3"/>
<evidence type="ECO:0000256" key="1">
    <source>
        <dbReference type="SAM" id="Phobius"/>
    </source>
</evidence>
<feature type="transmembrane region" description="Helical" evidence="1">
    <location>
        <begin position="9"/>
        <end position="32"/>
    </location>
</feature>
<keyword evidence="4" id="KW-1185">Reference proteome</keyword>
<name>A0A8K0XQK3_9AGAR</name>
<keyword evidence="1" id="KW-0812">Transmembrane</keyword>
<dbReference type="PROSITE" id="PS51257">
    <property type="entry name" value="PROKAR_LIPOPROTEIN"/>
    <property type="match status" value="1"/>
</dbReference>
<dbReference type="OrthoDB" id="47375at2759"/>
<evidence type="ECO:0000313" key="3">
    <source>
        <dbReference type="EMBL" id="KAH8101413.1"/>
    </source>
</evidence>
<reference evidence="3" key="1">
    <citation type="journal article" date="2021" name="New Phytol.">
        <title>Evolutionary innovations through gain and loss of genes in the ectomycorrhizal Boletales.</title>
        <authorList>
            <person name="Wu G."/>
            <person name="Miyauchi S."/>
            <person name="Morin E."/>
            <person name="Kuo A."/>
            <person name="Drula E."/>
            <person name="Varga T."/>
            <person name="Kohler A."/>
            <person name="Feng B."/>
            <person name="Cao Y."/>
            <person name="Lipzen A."/>
            <person name="Daum C."/>
            <person name="Hundley H."/>
            <person name="Pangilinan J."/>
            <person name="Johnson J."/>
            <person name="Barry K."/>
            <person name="LaButti K."/>
            <person name="Ng V."/>
            <person name="Ahrendt S."/>
            <person name="Min B."/>
            <person name="Choi I.G."/>
            <person name="Park H."/>
            <person name="Plett J.M."/>
            <person name="Magnuson J."/>
            <person name="Spatafora J.W."/>
            <person name="Nagy L.G."/>
            <person name="Henrissat B."/>
            <person name="Grigoriev I.V."/>
            <person name="Yang Z.L."/>
            <person name="Xu J."/>
            <person name="Martin F.M."/>
        </authorList>
    </citation>
    <scope>NUCLEOTIDE SEQUENCE</scope>
    <source>
        <strain evidence="3">KKN 215</strain>
    </source>
</reference>
<dbReference type="Proteomes" id="UP000813824">
    <property type="component" value="Unassembled WGS sequence"/>
</dbReference>
<dbReference type="InterPro" id="IPR002654">
    <property type="entry name" value="Glyco_trans_25"/>
</dbReference>
<gene>
    <name evidence="3" type="ORF">BXZ70DRAFT_91610</name>
</gene>
<keyword evidence="1" id="KW-0472">Membrane</keyword>
<dbReference type="Pfam" id="PF01755">
    <property type="entry name" value="Glyco_transf_25"/>
    <property type="match status" value="1"/>
</dbReference>
<dbReference type="EMBL" id="JAEVFJ010000012">
    <property type="protein sequence ID" value="KAH8101413.1"/>
    <property type="molecule type" value="Genomic_DNA"/>
</dbReference>
<sequence>MISVHTRHLLVVLTALVLLSCVYWLVLIPGYMDMSLRLLQQLRPSSVERAKQIDFPEASSLDPQMKTAGNGAVDAFSGCDERAMGLFSDIFVVSLPGRMDRRADMERERQALAVNWTWVDATPSNDHIVQTILNEVRHLRDSLSRSNDSLPSFQWPVDMDVFPLPPFAGSDLWTAPTAASSGSPLGVPPTAIAPVPLRPLTCAMQNSTVGPPYEPSLPPYMHLTPAKVACWYSHLQVIRKIAMDLNADTRCNQAALVLEDDVDMEKDIQERLHGIWTALPQGWDVIFLGHCWSNETYYPAVATIKTESSMLQTSLHPSFSPKCTHAYALSRTGALKLLNHLRFPPFAYSRALDQAIAWLVSTGRLNSYSVVPSIVVQRKIGRSDVDGGREGFGSDWRDTLADGVLGT</sequence>
<accession>A0A8K0XQK3</accession>
<evidence type="ECO:0000313" key="4">
    <source>
        <dbReference type="Proteomes" id="UP000813824"/>
    </source>
</evidence>
<proteinExistence type="predicted"/>
<protein>
    <recommendedName>
        <fullName evidence="2">Glycosyl transferase family 25 domain-containing protein</fullName>
    </recommendedName>
</protein>